<keyword evidence="5 9" id="KW-0547">Nucleotide-binding</keyword>
<dbReference type="SUPFAM" id="SSF52540">
    <property type="entry name" value="P-loop containing nucleoside triphosphate hydrolases"/>
    <property type="match status" value="1"/>
</dbReference>
<sequence length="211" mass="23616">MTEFLTLSEENPINEEGTTAGHHKHPNHSWVLFVSGPTASGKSSVADFLATNLEAHFIEGDDLHPKANVGKMHKGEPLNDSDRQGWLEAISEQASGYEKEHNTKRHLIITCSALKRSYRELLRESCDRAGYSIVHFIHLDAPESELRHRAETRHGHFAKSNLVHSQFQTLERPGIEETDVTMISVVPPLEEVQNVALDSFSKILAHKKAQG</sequence>
<dbReference type="EC" id="2.7.1.12" evidence="3 9"/>
<dbReference type="GO" id="GO:0005975">
    <property type="term" value="P:carbohydrate metabolic process"/>
    <property type="evidence" value="ECO:0007669"/>
    <property type="project" value="InterPro"/>
</dbReference>
<evidence type="ECO:0000256" key="3">
    <source>
        <dbReference type="ARBA" id="ARBA00012054"/>
    </source>
</evidence>
<dbReference type="Proteomes" id="UP000078397">
    <property type="component" value="Unassembled WGS sequence"/>
</dbReference>
<evidence type="ECO:0000313" key="11">
    <source>
        <dbReference type="EMBL" id="OAQ59271.1"/>
    </source>
</evidence>
<evidence type="ECO:0000256" key="2">
    <source>
        <dbReference type="ARBA" id="ARBA00008420"/>
    </source>
</evidence>
<dbReference type="InterPro" id="IPR027417">
    <property type="entry name" value="P-loop_NTPase"/>
</dbReference>
<dbReference type="NCBIfam" id="TIGR01313">
    <property type="entry name" value="therm_gnt_kin"/>
    <property type="match status" value="1"/>
</dbReference>
<comment type="pathway">
    <text evidence="1 9">Carbohydrate acid metabolism; D-gluconate degradation.</text>
</comment>
<dbReference type="Pfam" id="PF13671">
    <property type="entry name" value="AAA_33"/>
    <property type="match status" value="1"/>
</dbReference>
<dbReference type="PANTHER" id="PTHR43442">
    <property type="entry name" value="GLUCONOKINASE-RELATED"/>
    <property type="match status" value="1"/>
</dbReference>
<reference evidence="11 12" key="1">
    <citation type="journal article" date="2016" name="PLoS Pathog.">
        <title>Biosynthesis of antibiotic leucinostatins in bio-control fungus Purpureocillium lilacinum and their inhibition on phytophthora revealed by genome mining.</title>
        <authorList>
            <person name="Wang G."/>
            <person name="Liu Z."/>
            <person name="Lin R."/>
            <person name="Li E."/>
            <person name="Mao Z."/>
            <person name="Ling J."/>
            <person name="Yang Y."/>
            <person name="Yin W.B."/>
            <person name="Xie B."/>
        </authorList>
    </citation>
    <scope>NUCLEOTIDE SEQUENCE [LARGE SCALE GENOMIC DNA]</scope>
    <source>
        <strain evidence="11">170</strain>
    </source>
</reference>
<dbReference type="GO" id="GO:0005737">
    <property type="term" value="C:cytoplasm"/>
    <property type="evidence" value="ECO:0007669"/>
    <property type="project" value="TreeGrafter"/>
</dbReference>
<evidence type="ECO:0000256" key="7">
    <source>
        <dbReference type="ARBA" id="ARBA00022840"/>
    </source>
</evidence>
<dbReference type="RefSeq" id="XP_018137326.1">
    <property type="nucleotide sequence ID" value="XM_018288689.1"/>
</dbReference>
<dbReference type="Gene3D" id="3.40.50.300">
    <property type="entry name" value="P-loop containing nucleotide triphosphate hydrolases"/>
    <property type="match status" value="1"/>
</dbReference>
<accession>A0A179F1I9</accession>
<dbReference type="CDD" id="cd02021">
    <property type="entry name" value="GntK"/>
    <property type="match status" value="1"/>
</dbReference>
<organism evidence="11 12">
    <name type="scientific">Pochonia chlamydosporia 170</name>
    <dbReference type="NCBI Taxonomy" id="1380566"/>
    <lineage>
        <taxon>Eukaryota</taxon>
        <taxon>Fungi</taxon>
        <taxon>Dikarya</taxon>
        <taxon>Ascomycota</taxon>
        <taxon>Pezizomycotina</taxon>
        <taxon>Sordariomycetes</taxon>
        <taxon>Hypocreomycetidae</taxon>
        <taxon>Hypocreales</taxon>
        <taxon>Clavicipitaceae</taxon>
        <taxon>Pochonia</taxon>
    </lineage>
</organism>
<evidence type="ECO:0000256" key="5">
    <source>
        <dbReference type="ARBA" id="ARBA00022741"/>
    </source>
</evidence>
<proteinExistence type="inferred from homology"/>
<keyword evidence="4 9" id="KW-0808">Transferase</keyword>
<evidence type="ECO:0000256" key="6">
    <source>
        <dbReference type="ARBA" id="ARBA00022777"/>
    </source>
</evidence>
<dbReference type="EMBL" id="LSBJ02000010">
    <property type="protein sequence ID" value="OAQ59271.1"/>
    <property type="molecule type" value="Genomic_DNA"/>
</dbReference>
<dbReference type="OrthoDB" id="275177at2759"/>
<dbReference type="GO" id="GO:0005524">
    <property type="term" value="F:ATP binding"/>
    <property type="evidence" value="ECO:0007669"/>
    <property type="project" value="UniProtKB-KW"/>
</dbReference>
<protein>
    <recommendedName>
        <fullName evidence="3 9">Gluconokinase</fullName>
        <ecNumber evidence="3 9">2.7.1.12</ecNumber>
    </recommendedName>
</protein>
<evidence type="ECO:0000313" key="12">
    <source>
        <dbReference type="Proteomes" id="UP000078397"/>
    </source>
</evidence>
<evidence type="ECO:0000256" key="9">
    <source>
        <dbReference type="RuleBase" id="RU363066"/>
    </source>
</evidence>
<comment type="similarity">
    <text evidence="2 9">Belongs to the gluconokinase GntK/GntV family.</text>
</comment>
<dbReference type="KEGG" id="pchm:VFPPC_10294"/>
<dbReference type="AlphaFoldDB" id="A0A179F1I9"/>
<dbReference type="UniPathway" id="UPA00792"/>
<gene>
    <name evidence="11" type="ORF">VFPPC_10294</name>
</gene>
<dbReference type="InterPro" id="IPR006001">
    <property type="entry name" value="Therm_gnt_kin"/>
</dbReference>
<evidence type="ECO:0000256" key="1">
    <source>
        <dbReference type="ARBA" id="ARBA00004875"/>
    </source>
</evidence>
<feature type="region of interest" description="Disordered" evidence="10">
    <location>
        <begin position="1"/>
        <end position="26"/>
    </location>
</feature>
<comment type="caution">
    <text evidence="11">The sequence shown here is derived from an EMBL/GenBank/DDBJ whole genome shotgun (WGS) entry which is preliminary data.</text>
</comment>
<dbReference type="PANTHER" id="PTHR43442:SF3">
    <property type="entry name" value="GLUCONOKINASE-RELATED"/>
    <property type="match status" value="1"/>
</dbReference>
<evidence type="ECO:0000256" key="4">
    <source>
        <dbReference type="ARBA" id="ARBA00022679"/>
    </source>
</evidence>
<keyword evidence="6 9" id="KW-0418">Kinase</keyword>
<comment type="catalytic activity">
    <reaction evidence="8 9">
        <text>D-gluconate + ATP = 6-phospho-D-gluconate + ADP + H(+)</text>
        <dbReference type="Rhea" id="RHEA:19433"/>
        <dbReference type="ChEBI" id="CHEBI:15378"/>
        <dbReference type="ChEBI" id="CHEBI:18391"/>
        <dbReference type="ChEBI" id="CHEBI:30616"/>
        <dbReference type="ChEBI" id="CHEBI:58759"/>
        <dbReference type="ChEBI" id="CHEBI:456216"/>
        <dbReference type="EC" id="2.7.1.12"/>
    </reaction>
</comment>
<dbReference type="GeneID" id="28852683"/>
<keyword evidence="7 9" id="KW-0067">ATP-binding</keyword>
<dbReference type="STRING" id="1380566.A0A179F1I9"/>
<evidence type="ECO:0000256" key="10">
    <source>
        <dbReference type="SAM" id="MobiDB-lite"/>
    </source>
</evidence>
<keyword evidence="12" id="KW-1185">Reference proteome</keyword>
<dbReference type="GO" id="GO:0046316">
    <property type="term" value="F:gluconokinase activity"/>
    <property type="evidence" value="ECO:0007669"/>
    <property type="project" value="UniProtKB-EC"/>
</dbReference>
<name>A0A179F1I9_METCM</name>
<evidence type="ECO:0000256" key="8">
    <source>
        <dbReference type="ARBA" id="ARBA00048090"/>
    </source>
</evidence>